<proteinExistence type="predicted"/>
<dbReference type="AlphaFoldDB" id="E0PGD7"/>
<evidence type="ECO:0000313" key="1">
    <source>
        <dbReference type="EMBL" id="EFM26589.1"/>
    </source>
</evidence>
<reference evidence="1 2" key="1">
    <citation type="submission" date="2010-07" db="EMBL/GenBank/DDBJ databases">
        <authorList>
            <person name="Muzny D."/>
            <person name="Qin X."/>
            <person name="Deng J."/>
            <person name="Jiang H."/>
            <person name="Liu Y."/>
            <person name="Qu J."/>
            <person name="Song X.-Z."/>
            <person name="Zhang L."/>
            <person name="Thornton R."/>
            <person name="Coyle M."/>
            <person name="Francisco L."/>
            <person name="Jackson L."/>
            <person name="Javaid M."/>
            <person name="Korchina V."/>
            <person name="Kovar C."/>
            <person name="Mata R."/>
            <person name="Mathew T."/>
            <person name="Ngo R."/>
            <person name="Nguyen L."/>
            <person name="Nguyen N."/>
            <person name="Okwuonu G."/>
            <person name="Ongeri F."/>
            <person name="Pham C."/>
            <person name="Simmons D."/>
            <person name="Wilczek-Boney K."/>
            <person name="Hale W."/>
            <person name="Jakkamsetti A."/>
            <person name="Pham P."/>
            <person name="Ruth R."/>
            <person name="San Lucas F."/>
            <person name="Warren J."/>
            <person name="Zhang J."/>
            <person name="Zhao Z."/>
            <person name="Zhou C."/>
            <person name="Zhu D."/>
            <person name="Lee S."/>
            <person name="Bess C."/>
            <person name="Blankenburg K."/>
            <person name="Forbes L."/>
            <person name="Fu Q."/>
            <person name="Gubbala S."/>
            <person name="Hirani K."/>
            <person name="Jayaseelan J.C."/>
            <person name="Lara F."/>
            <person name="Munidasa M."/>
            <person name="Palculict T."/>
            <person name="Patil S."/>
            <person name="Pu L.-L."/>
            <person name="Saada N."/>
            <person name="Tang L."/>
            <person name="Weissenberger G."/>
            <person name="Zhu Y."/>
            <person name="Hemphill L."/>
            <person name="Shang Y."/>
            <person name="Youmans B."/>
            <person name="Ayvaz T."/>
            <person name="Ross M."/>
            <person name="Santibanez J."/>
            <person name="Aqrawi P."/>
            <person name="Gross S."/>
            <person name="Joshi V."/>
            <person name="Fowler G."/>
            <person name="Nazareth L."/>
            <person name="Reid J."/>
            <person name="Worley K."/>
            <person name="Petrosino J."/>
            <person name="Highlander S."/>
            <person name="Gibbs R."/>
        </authorList>
    </citation>
    <scope>NUCLEOTIDE SEQUENCE [LARGE SCALE GENOMIC DNA]</scope>
    <source>
        <strain evidence="1 2">ATCC 700338</strain>
    </source>
</reference>
<comment type="caution">
    <text evidence="1">The sequence shown here is derived from an EMBL/GenBank/DDBJ whole genome shotgun (WGS) entry which is preliminary data.</text>
</comment>
<keyword evidence="2" id="KW-1185">Reference proteome</keyword>
<accession>E0PGD7</accession>
<dbReference type="Proteomes" id="UP000004290">
    <property type="component" value="Unassembled WGS sequence"/>
</dbReference>
<organism evidence="1 2">
    <name type="scientific">Streptococcus equinus ATCC 700338</name>
    <dbReference type="NCBI Taxonomy" id="864569"/>
    <lineage>
        <taxon>Bacteria</taxon>
        <taxon>Bacillati</taxon>
        <taxon>Bacillota</taxon>
        <taxon>Bacilli</taxon>
        <taxon>Lactobacillales</taxon>
        <taxon>Streptococcaceae</taxon>
        <taxon>Streptococcus</taxon>
    </lineage>
</organism>
<protein>
    <recommendedName>
        <fullName evidence="3">Transposase</fullName>
    </recommendedName>
</protein>
<dbReference type="GO" id="GO:0043565">
    <property type="term" value="F:sequence-specific DNA binding"/>
    <property type="evidence" value="ECO:0007669"/>
    <property type="project" value="InterPro"/>
</dbReference>
<dbReference type="InterPro" id="IPR010921">
    <property type="entry name" value="Trp_repressor/repl_initiator"/>
</dbReference>
<dbReference type="HOGENOM" id="CLU_2891477_0_0_9"/>
<name>E0PGD7_STREI</name>
<dbReference type="SUPFAM" id="SSF48295">
    <property type="entry name" value="TrpR-like"/>
    <property type="match status" value="1"/>
</dbReference>
<dbReference type="EMBL" id="AEEL01000027">
    <property type="protein sequence ID" value="EFM26589.1"/>
    <property type="molecule type" value="Genomic_DNA"/>
</dbReference>
<sequence>MIAKVLFKGQSQKQLALDYALLNYSQLAKWLAQYKKNGDTIVEKTRGSPPKMGRK</sequence>
<feature type="non-terminal residue" evidence="1">
    <location>
        <position position="55"/>
    </location>
</feature>
<gene>
    <name evidence="1" type="ORF">HMPREF9319_1910</name>
</gene>
<evidence type="ECO:0008006" key="3">
    <source>
        <dbReference type="Google" id="ProtNLM"/>
    </source>
</evidence>
<evidence type="ECO:0000313" key="2">
    <source>
        <dbReference type="Proteomes" id="UP000004290"/>
    </source>
</evidence>